<organism evidence="1 2">
    <name type="scientific">Musa troglodytarum</name>
    <name type="common">fe'i banana</name>
    <dbReference type="NCBI Taxonomy" id="320322"/>
    <lineage>
        <taxon>Eukaryota</taxon>
        <taxon>Viridiplantae</taxon>
        <taxon>Streptophyta</taxon>
        <taxon>Embryophyta</taxon>
        <taxon>Tracheophyta</taxon>
        <taxon>Spermatophyta</taxon>
        <taxon>Magnoliopsida</taxon>
        <taxon>Liliopsida</taxon>
        <taxon>Zingiberales</taxon>
        <taxon>Musaceae</taxon>
        <taxon>Musa</taxon>
    </lineage>
</organism>
<protein>
    <submittedName>
        <fullName evidence="1">Uncharacterized protein</fullName>
    </submittedName>
</protein>
<reference evidence="1" key="1">
    <citation type="submission" date="2022-05" db="EMBL/GenBank/DDBJ databases">
        <title>The Musa troglodytarum L. genome provides insights into the mechanism of non-climacteric behaviour and enrichment of carotenoids.</title>
        <authorList>
            <person name="Wang J."/>
        </authorList>
    </citation>
    <scope>NUCLEOTIDE SEQUENCE</scope>
    <source>
        <tissue evidence="1">Leaf</tissue>
    </source>
</reference>
<keyword evidence="2" id="KW-1185">Reference proteome</keyword>
<proteinExistence type="predicted"/>
<sequence>MIDRNEGIGETVVIWAEHLLPCNMVHKLLFRRVKLSSLNNLTTRNEYFATGSREVNLQMYSDEDDSFFTFVSSEVDAVSISTRSKLSTNTNPDGQDKLSWC</sequence>
<name>A0A9E7ECH0_9LILI</name>
<accession>A0A9E7ECH0</accession>
<gene>
    <name evidence="1" type="ORF">MUK42_35413</name>
</gene>
<dbReference type="AlphaFoldDB" id="A0A9E7ECH0"/>
<evidence type="ECO:0000313" key="1">
    <source>
        <dbReference type="EMBL" id="URD73413.1"/>
    </source>
</evidence>
<evidence type="ECO:0000313" key="2">
    <source>
        <dbReference type="Proteomes" id="UP001055439"/>
    </source>
</evidence>
<dbReference type="EMBL" id="CP097502">
    <property type="protein sequence ID" value="URD73413.1"/>
    <property type="molecule type" value="Genomic_DNA"/>
</dbReference>
<dbReference type="Proteomes" id="UP001055439">
    <property type="component" value="Chromosome 1"/>
</dbReference>